<organism evidence="1 2">
    <name type="scientific">Nonomuraea recticatena</name>
    <dbReference type="NCBI Taxonomy" id="46178"/>
    <lineage>
        <taxon>Bacteria</taxon>
        <taxon>Bacillati</taxon>
        <taxon>Actinomycetota</taxon>
        <taxon>Actinomycetes</taxon>
        <taxon>Streptosporangiales</taxon>
        <taxon>Streptosporangiaceae</taxon>
        <taxon>Nonomuraea</taxon>
    </lineage>
</organism>
<sequence>MTHPADGWELSDDRQWAVLKRDNRVRIAVPTGVDLSQPEHLVLKAALEEFRDATPDVDEAGRLAPTVTEWVKGQNEAPFSTGELR</sequence>
<protein>
    <submittedName>
        <fullName evidence="1">Uncharacterized protein</fullName>
    </submittedName>
</protein>
<dbReference type="RefSeq" id="WP_346148597.1">
    <property type="nucleotide sequence ID" value="NZ_BAAATE010000010.1"/>
</dbReference>
<dbReference type="EMBL" id="BAAATE010000010">
    <property type="protein sequence ID" value="GAA2665071.1"/>
    <property type="molecule type" value="Genomic_DNA"/>
</dbReference>
<accession>A0ABN3S4M3</accession>
<keyword evidence="2" id="KW-1185">Reference proteome</keyword>
<evidence type="ECO:0000313" key="1">
    <source>
        <dbReference type="EMBL" id="GAA2665071.1"/>
    </source>
</evidence>
<comment type="caution">
    <text evidence="1">The sequence shown here is derived from an EMBL/GenBank/DDBJ whole genome shotgun (WGS) entry which is preliminary data.</text>
</comment>
<evidence type="ECO:0000313" key="2">
    <source>
        <dbReference type="Proteomes" id="UP001501666"/>
    </source>
</evidence>
<reference evidence="1 2" key="1">
    <citation type="journal article" date="2019" name="Int. J. Syst. Evol. Microbiol.">
        <title>The Global Catalogue of Microorganisms (GCM) 10K type strain sequencing project: providing services to taxonomists for standard genome sequencing and annotation.</title>
        <authorList>
            <consortium name="The Broad Institute Genomics Platform"/>
            <consortium name="The Broad Institute Genome Sequencing Center for Infectious Disease"/>
            <person name="Wu L."/>
            <person name="Ma J."/>
        </authorList>
    </citation>
    <scope>NUCLEOTIDE SEQUENCE [LARGE SCALE GENOMIC DNA]</scope>
    <source>
        <strain evidence="1 2">JCM 6835</strain>
    </source>
</reference>
<proteinExistence type="predicted"/>
<dbReference type="Proteomes" id="UP001501666">
    <property type="component" value="Unassembled WGS sequence"/>
</dbReference>
<name>A0ABN3S4M3_9ACTN</name>
<gene>
    <name evidence="1" type="ORF">GCM10010412_041050</name>
</gene>